<dbReference type="PANTHER" id="PTHR45752">
    <property type="entry name" value="LEUCINE-RICH REPEAT-CONTAINING"/>
    <property type="match status" value="1"/>
</dbReference>
<proteinExistence type="predicted"/>
<organism evidence="1">
    <name type="scientific">marine sediment metagenome</name>
    <dbReference type="NCBI Taxonomy" id="412755"/>
    <lineage>
        <taxon>unclassified sequences</taxon>
        <taxon>metagenomes</taxon>
        <taxon>ecological metagenomes</taxon>
    </lineage>
</organism>
<dbReference type="EMBL" id="LAZR01000992">
    <property type="protein sequence ID" value="KKN53019.1"/>
    <property type="molecule type" value="Genomic_DNA"/>
</dbReference>
<dbReference type="Gene3D" id="3.80.10.10">
    <property type="entry name" value="Ribonuclease Inhibitor"/>
    <property type="match status" value="1"/>
</dbReference>
<accession>A0A0F9RDT4</accession>
<dbReference type="SUPFAM" id="SSF52058">
    <property type="entry name" value="L domain-like"/>
    <property type="match status" value="1"/>
</dbReference>
<dbReference type="PANTHER" id="PTHR45752:SF195">
    <property type="entry name" value="LEUCINE-RICH REPEAT (LRR) FAMILY PROTEIN-RELATED"/>
    <property type="match status" value="1"/>
</dbReference>
<evidence type="ECO:0000313" key="1">
    <source>
        <dbReference type="EMBL" id="KKN53019.1"/>
    </source>
</evidence>
<comment type="caution">
    <text evidence="1">The sequence shown here is derived from an EMBL/GenBank/DDBJ whole genome shotgun (WGS) entry which is preliminary data.</text>
</comment>
<dbReference type="InterPro" id="IPR032675">
    <property type="entry name" value="LRR_dom_sf"/>
</dbReference>
<gene>
    <name evidence="1" type="ORF">LCGC14_0606490</name>
</gene>
<reference evidence="1" key="1">
    <citation type="journal article" date="2015" name="Nature">
        <title>Complex archaea that bridge the gap between prokaryotes and eukaryotes.</title>
        <authorList>
            <person name="Spang A."/>
            <person name="Saw J.H."/>
            <person name="Jorgensen S.L."/>
            <person name="Zaremba-Niedzwiedzka K."/>
            <person name="Martijn J."/>
            <person name="Lind A.E."/>
            <person name="van Eijk R."/>
            <person name="Schleper C."/>
            <person name="Guy L."/>
            <person name="Ettema T.J."/>
        </authorList>
    </citation>
    <scope>NUCLEOTIDE SEQUENCE</scope>
</reference>
<dbReference type="InterPro" id="IPR050715">
    <property type="entry name" value="LRR-SigEffector_domain"/>
</dbReference>
<evidence type="ECO:0008006" key="2">
    <source>
        <dbReference type="Google" id="ProtNLM"/>
    </source>
</evidence>
<protein>
    <recommendedName>
        <fullName evidence="2">Leucine-rich repeat domain-containing protein</fullName>
    </recommendedName>
</protein>
<dbReference type="AlphaFoldDB" id="A0A0F9RDT4"/>
<sequence>MEKVMGYWEPYSLVPHFGFLRKKNRGNELYLSLEDRKIMHLEIVIDSLRQSVPKEIEALQNLYSLDIFIEEDCKGNLFKEKFCLPSVRNLYIFCTVPVTISDSFDYFPNLRRLEISGFSLYNRPYVSFENSFKKLAKLEELDLKLVRLEKIPNSILNLTKLNWLNLFKTTLKKLPISLLYNLKSLETLELSYNFELDLKKREIKKLEKKVKFFIYSSLDDYQKNFT</sequence>
<name>A0A0F9RDT4_9ZZZZ</name>